<gene>
    <name evidence="2" type="ORF">Azoinq_01325</name>
</gene>
<organism evidence="2 3">
    <name type="scientific">Azospira inquinata</name>
    <dbReference type="NCBI Taxonomy" id="2785627"/>
    <lineage>
        <taxon>Bacteria</taxon>
        <taxon>Pseudomonadati</taxon>
        <taxon>Pseudomonadota</taxon>
        <taxon>Betaproteobacteria</taxon>
        <taxon>Rhodocyclales</taxon>
        <taxon>Rhodocyclaceae</taxon>
        <taxon>Azospira</taxon>
    </lineage>
</organism>
<proteinExistence type="predicted"/>
<sequence>MLFKKIFCFPFSVFLFLTSQTLLAQELIPPEQINLSGRVFNLAYKSATKNGRAIYEYTANGENIENWITLVTLNYAKDVNVTPEKWVKSVGISLEATKPKPHYKLYLKADHGFARFIFEPDPNNPTYESNVHKSFHMGTCGTVVFQYASKHPMGEDPANSGTLLKTINTENEKMAADLEQSDWKPTCN</sequence>
<dbReference type="EMBL" id="CP064782">
    <property type="protein sequence ID" value="QWT49289.1"/>
    <property type="molecule type" value="Genomic_DNA"/>
</dbReference>
<keyword evidence="3" id="KW-1185">Reference proteome</keyword>
<dbReference type="AlphaFoldDB" id="A0A975SNZ5"/>
<evidence type="ECO:0000256" key="1">
    <source>
        <dbReference type="SAM" id="SignalP"/>
    </source>
</evidence>
<evidence type="ECO:0000313" key="3">
    <source>
        <dbReference type="Proteomes" id="UP000683428"/>
    </source>
</evidence>
<dbReference type="Proteomes" id="UP000683428">
    <property type="component" value="Chromosome"/>
</dbReference>
<feature type="chain" id="PRO_5036916136" evidence="1">
    <location>
        <begin position="25"/>
        <end position="188"/>
    </location>
</feature>
<reference evidence="2" key="1">
    <citation type="submission" date="2020-11" db="EMBL/GenBank/DDBJ databases">
        <title>Azospira inquinata sp. nov.</title>
        <authorList>
            <person name="Moe W.M."/>
            <person name="Mikes M.C."/>
        </authorList>
    </citation>
    <scope>NUCLEOTIDE SEQUENCE</scope>
    <source>
        <strain evidence="2">Azo-3</strain>
    </source>
</reference>
<dbReference type="RefSeq" id="WP_216127637.1">
    <property type="nucleotide sequence ID" value="NZ_CP064782.1"/>
</dbReference>
<accession>A0A975SNZ5</accession>
<evidence type="ECO:0000313" key="2">
    <source>
        <dbReference type="EMBL" id="QWT49289.1"/>
    </source>
</evidence>
<keyword evidence="1" id="KW-0732">Signal</keyword>
<protein>
    <submittedName>
        <fullName evidence="2">Uncharacterized protein</fullName>
    </submittedName>
</protein>
<name>A0A975SNZ5_9RHOO</name>
<dbReference type="KEGG" id="aiq:Azoinq_01325"/>
<feature type="signal peptide" evidence="1">
    <location>
        <begin position="1"/>
        <end position="24"/>
    </location>
</feature>